<gene>
    <name evidence="1" type="ORF">DEBURN_LOCUS7763</name>
</gene>
<accession>A0A9N9FXL8</accession>
<proteinExistence type="predicted"/>
<organism evidence="1 2">
    <name type="scientific">Diversispora eburnea</name>
    <dbReference type="NCBI Taxonomy" id="1213867"/>
    <lineage>
        <taxon>Eukaryota</taxon>
        <taxon>Fungi</taxon>
        <taxon>Fungi incertae sedis</taxon>
        <taxon>Mucoromycota</taxon>
        <taxon>Glomeromycotina</taxon>
        <taxon>Glomeromycetes</taxon>
        <taxon>Diversisporales</taxon>
        <taxon>Diversisporaceae</taxon>
        <taxon>Diversispora</taxon>
    </lineage>
</organism>
<evidence type="ECO:0000313" key="1">
    <source>
        <dbReference type="EMBL" id="CAG8564646.1"/>
    </source>
</evidence>
<reference evidence="1" key="1">
    <citation type="submission" date="2021-06" db="EMBL/GenBank/DDBJ databases">
        <authorList>
            <person name="Kallberg Y."/>
            <person name="Tangrot J."/>
            <person name="Rosling A."/>
        </authorList>
    </citation>
    <scope>NUCLEOTIDE SEQUENCE</scope>
    <source>
        <strain evidence="1">AZ414A</strain>
    </source>
</reference>
<protein>
    <submittedName>
        <fullName evidence="1">4238_t:CDS:1</fullName>
    </submittedName>
</protein>
<sequence>MTENASYITDNTSNSDIRQESTTSFILTESKSLENKEINEFLDSKCKERVSKEIIQRVKKKKLQDQELLSTPENNNSNILQALPYGGMPSSALNRKMEETDLLLIDTIAQVDAFHDQEDYYTDYARGQIVDRKLEEPWLESDLPLVDPIRHPELSLGFLGNDPRGNQIGPNINKISKQMQRRKTGLTIGMGTNADTQVPEKPWTEQAIRIGRNKIHNQLKDNTHVFSIQREGKINEVGLPSETNYAEHTIMRNPEEYNTSGPKHTPFNMYMILAIKGMVQTETGFEQKGDQQLVLLSGFEKSIPKNSRELILPSNTYPLKQERHLTLQDITSHTETFRRPILTSNPYSMDEMQRENQERNLPLQDVTFNTGIFRRPILPRVLPAIYSEKAVQGSLVSNVFPNTHLANIAGVIRSLRTERSAPLQKNSTPFHKEEFIQHLNQVLPKSAEADKLNIYVYSSASPQVSTERLNSDNLWQHTYENSPILRLPLPKW</sequence>
<keyword evidence="2" id="KW-1185">Reference proteome</keyword>
<dbReference type="EMBL" id="CAJVPK010001000">
    <property type="protein sequence ID" value="CAG8564646.1"/>
    <property type="molecule type" value="Genomic_DNA"/>
</dbReference>
<comment type="caution">
    <text evidence="1">The sequence shown here is derived from an EMBL/GenBank/DDBJ whole genome shotgun (WGS) entry which is preliminary data.</text>
</comment>
<dbReference type="Proteomes" id="UP000789706">
    <property type="component" value="Unassembled WGS sequence"/>
</dbReference>
<evidence type="ECO:0000313" key="2">
    <source>
        <dbReference type="Proteomes" id="UP000789706"/>
    </source>
</evidence>
<name>A0A9N9FXL8_9GLOM</name>
<dbReference type="AlphaFoldDB" id="A0A9N9FXL8"/>